<feature type="compositionally biased region" description="Basic and acidic residues" evidence="1">
    <location>
        <begin position="471"/>
        <end position="481"/>
    </location>
</feature>
<sequence length="1083" mass="111643">MAVEGLTSIAALTSLQRVHTTTAPTGTCLSLEVAMSLTGFSEKYLQSCVNKRAKTADPGLSYSRAVDGGQGNETLLRFTTPRTATSGLSAVKHERGTIADVESSGCVVAGTTAHAPMQRTLSAPVSAPVMWLTADAFAPGTPPTFQLLTHASPSGSPPLPAWAPRVPRSIGSMDRAVCHNHLHGNQGASQGDCSNNFSHLAASTLSSSSLLTAAFRRCLNDLGKVPEHSGSGDGHGGVADPAPSPSCPFPPAPVLGRNRMMNDEAEASSPGAVAQLLTSAGVALPTASTATSAAAAAVAAADAEESGGISGHVHPGEIHEGDGVGAAAVITVVTVAQEDSETDAGGAAAAHDEDEGDGDEGDGHGHGEGGDGSGTLLPTFAAGELAPGASCPTAQAAAQVASDQVMGGCGGEAGDEVQLVLLPPYELNCSSIWRAGNPRGKPPLPRAHPRAISRCPSGWGKANVATASPSETKDSQGRDEQSAPVPLSQSSCIPRGIASPFGEALNLSPDPDSESRLHWGGAKWTRLTSPFAQLAEQQRTVQQPGRDDQDGWKPAANYGYDEQYSNDYGYGTGDAFVSGAAASSHISQGPVTLVASVQVGGGDAAASADGRCQWRVSMDAAAAMESAMDDDELDDYYLNTLCGGCDPLAAFMQQELARSKDLDQVCSQEEPKEVREEAADKSLVECSVGTVDGAADKAEQALPPLTVPPPPYELQQQYQPAPLEAGERGAASTVIGGGTVPHLESQLHGLQGSWSVPFESLPLQHVDTPAVALPPFQPVPAAAAASDFHPMPLPPPPLGFHSFEEGKLTNIMNLLTEVDSEDQELGFERCLTDGPYGEAALTEAVTSPRISSGGSQGDALAGTGAVTVVDDAAPLVAAEDVREMRHGMVSDPCSLSPLPPLSPQSPPQPQPQSPQAQLVVVTGACCHFHATELHSSHELQLRQQLEALQLQAQQQLAGSGRADADEDAVAGLTGGTCWGCDHEDATGVLCSAPGTGSCQDLQEWASPEVRDVGEKDECGDTHDSRGLVVMLERVKSCAHCSVATDVRQMVELVVWSNCFWEMGAVAAEGHNKETAPILGGEVC</sequence>
<feature type="region of interest" description="Disordered" evidence="1">
    <location>
        <begin position="338"/>
        <end position="379"/>
    </location>
</feature>
<feature type="region of interest" description="Disordered" evidence="1">
    <location>
        <begin position="226"/>
        <end position="257"/>
    </location>
</feature>
<dbReference type="Proteomes" id="UP000747110">
    <property type="component" value="Unassembled WGS sequence"/>
</dbReference>
<dbReference type="Proteomes" id="UP000722791">
    <property type="component" value="Unassembled WGS sequence"/>
</dbReference>
<gene>
    <name evidence="2" type="ORF">Vretifemale_8864</name>
    <name evidence="3" type="ORF">Vretimale_12227</name>
</gene>
<evidence type="ECO:0000313" key="2">
    <source>
        <dbReference type="EMBL" id="GIL79544.1"/>
    </source>
</evidence>
<feature type="region of interest" description="Disordered" evidence="1">
    <location>
        <begin position="889"/>
        <end position="915"/>
    </location>
</feature>
<feature type="compositionally biased region" description="Pro residues" evidence="1">
    <location>
        <begin position="242"/>
        <end position="253"/>
    </location>
</feature>
<evidence type="ECO:0000313" key="5">
    <source>
        <dbReference type="Proteomes" id="UP000747110"/>
    </source>
</evidence>
<feature type="region of interest" description="Disordered" evidence="1">
    <location>
        <begin position="439"/>
        <end position="492"/>
    </location>
</feature>
<feature type="compositionally biased region" description="Pro residues" evidence="1">
    <location>
        <begin position="897"/>
        <end position="912"/>
    </location>
</feature>
<dbReference type="EMBL" id="BNCQ01000027">
    <property type="protein sequence ID" value="GIM08159.1"/>
    <property type="molecule type" value="Genomic_DNA"/>
</dbReference>
<dbReference type="EMBL" id="BNCP01000016">
    <property type="protein sequence ID" value="GIL79544.1"/>
    <property type="molecule type" value="Genomic_DNA"/>
</dbReference>
<evidence type="ECO:0000256" key="1">
    <source>
        <dbReference type="SAM" id="MobiDB-lite"/>
    </source>
</evidence>
<protein>
    <submittedName>
        <fullName evidence="3">Uncharacterized protein</fullName>
    </submittedName>
</protein>
<reference evidence="3" key="1">
    <citation type="journal article" date="2021" name="Proc. Natl. Acad. Sci. U.S.A.">
        <title>Three genomes in the algal genus Volvox reveal the fate of a haploid sex-determining region after a transition to homothallism.</title>
        <authorList>
            <person name="Yamamoto K."/>
            <person name="Hamaji T."/>
            <person name="Kawai-Toyooka H."/>
            <person name="Matsuzaki R."/>
            <person name="Takahashi F."/>
            <person name="Nishimura Y."/>
            <person name="Kawachi M."/>
            <person name="Noguchi H."/>
            <person name="Minakuchi Y."/>
            <person name="Umen J.G."/>
            <person name="Toyoda A."/>
            <person name="Nozaki H."/>
        </authorList>
    </citation>
    <scope>NUCLEOTIDE SEQUENCE</scope>
    <source>
        <strain evidence="3">NIES-3785</strain>
        <strain evidence="2">NIES-3786</strain>
    </source>
</reference>
<comment type="caution">
    <text evidence="3">The sequence shown here is derived from an EMBL/GenBank/DDBJ whole genome shotgun (WGS) entry which is preliminary data.</text>
</comment>
<dbReference type="OrthoDB" id="553373at2759"/>
<name>A0A8J4LSI4_9CHLO</name>
<organism evidence="3 4">
    <name type="scientific">Volvox reticuliferus</name>
    <dbReference type="NCBI Taxonomy" id="1737510"/>
    <lineage>
        <taxon>Eukaryota</taxon>
        <taxon>Viridiplantae</taxon>
        <taxon>Chlorophyta</taxon>
        <taxon>core chlorophytes</taxon>
        <taxon>Chlorophyceae</taxon>
        <taxon>CS clade</taxon>
        <taxon>Chlamydomonadales</taxon>
        <taxon>Volvocaceae</taxon>
        <taxon>Volvox</taxon>
    </lineage>
</organism>
<keyword evidence="5" id="KW-1185">Reference proteome</keyword>
<accession>A0A8J4LSI4</accession>
<proteinExistence type="predicted"/>
<evidence type="ECO:0000313" key="4">
    <source>
        <dbReference type="Proteomes" id="UP000722791"/>
    </source>
</evidence>
<evidence type="ECO:0000313" key="3">
    <source>
        <dbReference type="EMBL" id="GIM08159.1"/>
    </source>
</evidence>
<dbReference type="AlphaFoldDB" id="A0A8J4LSI4"/>